<dbReference type="Proteomes" id="UP000253090">
    <property type="component" value="Unassembled WGS sequence"/>
</dbReference>
<evidence type="ECO:0000256" key="2">
    <source>
        <dbReference type="ARBA" id="ARBA00022723"/>
    </source>
</evidence>
<proteinExistence type="inferred from homology"/>
<comment type="caution">
    <text evidence="4">The sequence shown here is derived from an EMBL/GenBank/DDBJ whole genome shotgun (WGS) entry which is preliminary data.</text>
</comment>
<dbReference type="PANTHER" id="PTHR37302:SF3">
    <property type="entry name" value="DAMAGE-INDUCIBLE PROTEIN DINB"/>
    <property type="match status" value="1"/>
</dbReference>
<dbReference type="OrthoDB" id="25666at2"/>
<accession>A0A369BSX5</accession>
<evidence type="ECO:0000313" key="4">
    <source>
        <dbReference type="EMBL" id="RCX23686.1"/>
    </source>
</evidence>
<dbReference type="InterPro" id="IPR007837">
    <property type="entry name" value="DinB"/>
</dbReference>
<comment type="similarity">
    <text evidence="1">Belongs to the DinB family.</text>
</comment>
<gene>
    <name evidence="4" type="ORF">DFP94_1011288</name>
</gene>
<keyword evidence="2 3" id="KW-0479">Metal-binding</keyword>
<dbReference type="AlphaFoldDB" id="A0A369BSX5"/>
<dbReference type="RefSeq" id="WP_114495535.1">
    <property type="nucleotide sequence ID" value="NZ_QPJW01000001.1"/>
</dbReference>
<dbReference type="PANTHER" id="PTHR37302">
    <property type="entry name" value="SLR1116 PROTEIN"/>
    <property type="match status" value="1"/>
</dbReference>
<dbReference type="GO" id="GO:0046872">
    <property type="term" value="F:metal ion binding"/>
    <property type="evidence" value="ECO:0007669"/>
    <property type="project" value="UniProtKB-KW"/>
</dbReference>
<keyword evidence="5" id="KW-1185">Reference proteome</keyword>
<evidence type="ECO:0000313" key="5">
    <source>
        <dbReference type="Proteomes" id="UP000253090"/>
    </source>
</evidence>
<protein>
    <submittedName>
        <fullName evidence="4">Putative damage-inducible protein DinB</fullName>
    </submittedName>
</protein>
<name>A0A369BSX5_9BACL</name>
<sequence length="159" mass="18943">MKTLFQYNWQVRNDWFAWCEDVPEDELLKARIGGVGGILETLFHIVYMEYSWIHSVMQGKAEFEQEPFEAYRSVRQVRDLSIQFHAEVEPFVKLWSSEMELKELTLLRNNGEWITYKHGEIMRHVIAHEIHHIGQLSVWAREIGREPITANLLRRGLFD</sequence>
<dbReference type="InterPro" id="IPR034660">
    <property type="entry name" value="DinB/YfiT-like"/>
</dbReference>
<organism evidence="4 5">
    <name type="scientific">Fontibacillus phaseoli</name>
    <dbReference type="NCBI Taxonomy" id="1416533"/>
    <lineage>
        <taxon>Bacteria</taxon>
        <taxon>Bacillati</taxon>
        <taxon>Bacillota</taxon>
        <taxon>Bacilli</taxon>
        <taxon>Bacillales</taxon>
        <taxon>Paenibacillaceae</taxon>
        <taxon>Fontibacillus</taxon>
    </lineage>
</organism>
<feature type="binding site" evidence="3">
    <location>
        <position position="44"/>
    </location>
    <ligand>
        <name>a divalent metal cation</name>
        <dbReference type="ChEBI" id="CHEBI:60240"/>
    </ligand>
</feature>
<reference evidence="4 5" key="1">
    <citation type="submission" date="2018-07" db="EMBL/GenBank/DDBJ databases">
        <title>Genomic Encyclopedia of Type Strains, Phase III (KMG-III): the genomes of soil and plant-associated and newly described type strains.</title>
        <authorList>
            <person name="Whitman W."/>
        </authorList>
    </citation>
    <scope>NUCLEOTIDE SEQUENCE [LARGE SCALE GENOMIC DNA]</scope>
    <source>
        <strain evidence="4 5">CECT 8333</strain>
    </source>
</reference>
<dbReference type="SUPFAM" id="SSF109854">
    <property type="entry name" value="DinB/YfiT-like putative metalloenzymes"/>
    <property type="match status" value="1"/>
</dbReference>
<evidence type="ECO:0000256" key="1">
    <source>
        <dbReference type="ARBA" id="ARBA00008635"/>
    </source>
</evidence>
<feature type="binding site" evidence="3">
    <location>
        <position position="128"/>
    </location>
    <ligand>
        <name>a divalent metal cation</name>
        <dbReference type="ChEBI" id="CHEBI:60240"/>
    </ligand>
</feature>
<dbReference type="Pfam" id="PF05163">
    <property type="entry name" value="DinB"/>
    <property type="match status" value="1"/>
</dbReference>
<dbReference type="EMBL" id="QPJW01000001">
    <property type="protein sequence ID" value="RCX23686.1"/>
    <property type="molecule type" value="Genomic_DNA"/>
</dbReference>
<feature type="binding site" evidence="3">
    <location>
        <position position="132"/>
    </location>
    <ligand>
        <name>a divalent metal cation</name>
        <dbReference type="ChEBI" id="CHEBI:60240"/>
    </ligand>
</feature>
<evidence type="ECO:0000256" key="3">
    <source>
        <dbReference type="PIRSR" id="PIRSR607837-1"/>
    </source>
</evidence>
<dbReference type="Gene3D" id="1.20.120.450">
    <property type="entry name" value="dinb family like domain"/>
    <property type="match status" value="1"/>
</dbReference>